<dbReference type="RefSeq" id="XP_046075804.1">
    <property type="nucleotide sequence ID" value="XM_046210788.1"/>
</dbReference>
<accession>A0AAD4Q429</accession>
<evidence type="ECO:0000313" key="3">
    <source>
        <dbReference type="Proteomes" id="UP001201262"/>
    </source>
</evidence>
<dbReference type="Proteomes" id="UP001201262">
    <property type="component" value="Unassembled WGS sequence"/>
</dbReference>
<feature type="region of interest" description="Disordered" evidence="1">
    <location>
        <begin position="836"/>
        <end position="861"/>
    </location>
</feature>
<feature type="compositionally biased region" description="Basic and acidic residues" evidence="1">
    <location>
        <begin position="811"/>
        <end position="828"/>
    </location>
</feature>
<protein>
    <submittedName>
        <fullName evidence="2">Uncharacterized protein</fullName>
    </submittedName>
</protein>
<sequence>MPSESGSRMRRSKSTPSVRKRRSTVSTPEALDPQIARHHATTAASLAMAQAKGRTAHASYEERKPYRGDIASMTVATTVPTASRTPRHSPSIRFVREGGNKNYTDTAVSPTLPSIEHETDGIFEQCLPDDDYAIREFQGFGNEELFAPSSYRRLRKARSMFSTRSMRSPRGGAVPSNEMSNIEPSLLKRNSEIAVDKPKSLRHSLSFFNGASSTIRRAKSHYAMSNRVQLSEESVKEAMPRKHPLLPSKENRLSQKSLRPTVRAMREMSPDDDAVPVSDSNGVHKKARAFSINIKKRLKRVFGIPGSSDDQLSEDRSFGSPYSESIAFDSLSTFDGASPPTLRSRQSLESIDTSASRVTSWTNSTAGNTVKTRHAPSRNHLSTIEEGVDAMSGQQFEMPEFRRSERVAYPQSKQIDSQRIYSALMKHIGESSSKNGETVLSAGAVRGYPTITERSSSVQPSREGRGIRPMASDMSMKNAQTSLQIDSRPESSQSHISGYSHYLDANRFIAKGKSVSRNPSKAPLKEPDSLFFPSTASHKPKTPSPYRMAMNSIRENDYSDDDATSVIIRQTTRCVSTSPSVYSRTPSGQAINHEDLCHEYETPGQSGIATIFDSQVPYRSPKKHGSSGMGIRSKNSAEWKNWMDTQMNNITVFDAPKLICQPVPRDHHREDAECDEEPILISPPTRDRLIEYNEMTQPRTSLSELRKLYTLRDLRPTASTTETKPLEQSNFSRPLSRQSVASLRTTGRSAVNSCAKDLCAVSENNNIPHQQDIRDPPGETFRTVRSKRLVDIANSSNRSLAIRTAREARINRSPDERCTMRQVDDQKGAKTVQFRSVREGPDDTLGNKENERSPSVNRKGKSVVRLSDLTGLHSTIDSKRMVDLFLDSRRGRENNAERDTPSPAFI</sequence>
<feature type="region of interest" description="Disordered" evidence="1">
    <location>
        <begin position="80"/>
        <end position="113"/>
    </location>
</feature>
<feature type="compositionally biased region" description="Polar residues" evidence="1">
    <location>
        <begin position="101"/>
        <end position="112"/>
    </location>
</feature>
<feature type="compositionally biased region" description="Polar residues" evidence="1">
    <location>
        <begin position="333"/>
        <end position="370"/>
    </location>
</feature>
<feature type="region of interest" description="Disordered" evidence="1">
    <location>
        <begin position="333"/>
        <end position="381"/>
    </location>
</feature>
<feature type="region of interest" description="Disordered" evidence="1">
    <location>
        <begin position="1"/>
        <end position="41"/>
    </location>
</feature>
<feature type="region of interest" description="Disordered" evidence="1">
    <location>
        <begin position="811"/>
        <end position="830"/>
    </location>
</feature>
<name>A0AAD4Q429_9EURO</name>
<feature type="compositionally biased region" description="Polar residues" evidence="1">
    <location>
        <begin position="717"/>
        <end position="744"/>
    </location>
</feature>
<dbReference type="EMBL" id="JAJTJA010000003">
    <property type="protein sequence ID" value="KAH8702428.1"/>
    <property type="molecule type" value="Genomic_DNA"/>
</dbReference>
<reference evidence="2" key="1">
    <citation type="submission" date="2021-12" db="EMBL/GenBank/DDBJ databases">
        <title>Convergent genome expansion in fungi linked to evolution of root-endophyte symbiosis.</title>
        <authorList>
            <consortium name="DOE Joint Genome Institute"/>
            <person name="Ke Y.-H."/>
            <person name="Bonito G."/>
            <person name="Liao H.-L."/>
            <person name="Looney B."/>
            <person name="Rojas-Flechas A."/>
            <person name="Nash J."/>
            <person name="Hameed K."/>
            <person name="Schadt C."/>
            <person name="Martin F."/>
            <person name="Crous P.W."/>
            <person name="Miettinen O."/>
            <person name="Magnuson J.K."/>
            <person name="Labbe J."/>
            <person name="Jacobson D."/>
            <person name="Doktycz M.J."/>
            <person name="Veneault-Fourrey C."/>
            <person name="Kuo A."/>
            <person name="Mondo S."/>
            <person name="Calhoun S."/>
            <person name="Riley R."/>
            <person name="Ohm R."/>
            <person name="LaButti K."/>
            <person name="Andreopoulos B."/>
            <person name="Pangilinan J."/>
            <person name="Nolan M."/>
            <person name="Tritt A."/>
            <person name="Clum A."/>
            <person name="Lipzen A."/>
            <person name="Daum C."/>
            <person name="Barry K."/>
            <person name="Grigoriev I.V."/>
            <person name="Vilgalys R."/>
        </authorList>
    </citation>
    <scope>NUCLEOTIDE SEQUENCE</scope>
    <source>
        <strain evidence="2">PMI_201</strain>
    </source>
</reference>
<feature type="compositionally biased region" description="Basic and acidic residues" evidence="1">
    <location>
        <begin position="836"/>
        <end position="852"/>
    </location>
</feature>
<feature type="region of interest" description="Disordered" evidence="1">
    <location>
        <begin position="46"/>
        <end position="65"/>
    </location>
</feature>
<comment type="caution">
    <text evidence="2">The sequence shown here is derived from an EMBL/GenBank/DDBJ whole genome shotgun (WGS) entry which is preliminary data.</text>
</comment>
<feature type="compositionally biased region" description="Basic residues" evidence="1">
    <location>
        <begin position="8"/>
        <end position="23"/>
    </location>
</feature>
<organism evidence="2 3">
    <name type="scientific">Talaromyces proteolyticus</name>
    <dbReference type="NCBI Taxonomy" id="1131652"/>
    <lineage>
        <taxon>Eukaryota</taxon>
        <taxon>Fungi</taxon>
        <taxon>Dikarya</taxon>
        <taxon>Ascomycota</taxon>
        <taxon>Pezizomycotina</taxon>
        <taxon>Eurotiomycetes</taxon>
        <taxon>Eurotiomycetidae</taxon>
        <taxon>Eurotiales</taxon>
        <taxon>Trichocomaceae</taxon>
        <taxon>Talaromyces</taxon>
        <taxon>Talaromyces sect. Bacilispori</taxon>
    </lineage>
</organism>
<feature type="region of interest" description="Disordered" evidence="1">
    <location>
        <begin position="514"/>
        <end position="546"/>
    </location>
</feature>
<dbReference type="AlphaFoldDB" id="A0AAD4Q429"/>
<gene>
    <name evidence="2" type="ORF">BGW36DRAFT_290785</name>
</gene>
<evidence type="ECO:0000256" key="1">
    <source>
        <dbReference type="SAM" id="MobiDB-lite"/>
    </source>
</evidence>
<proteinExistence type="predicted"/>
<keyword evidence="3" id="KW-1185">Reference proteome</keyword>
<dbReference type="GeneID" id="70241075"/>
<feature type="region of interest" description="Disordered" evidence="1">
    <location>
        <begin position="716"/>
        <end position="744"/>
    </location>
</feature>
<evidence type="ECO:0000313" key="2">
    <source>
        <dbReference type="EMBL" id="KAH8702428.1"/>
    </source>
</evidence>